<comment type="caution">
    <text evidence="1">The sequence shown here is derived from an EMBL/GenBank/DDBJ whole genome shotgun (WGS) entry which is preliminary data.</text>
</comment>
<dbReference type="InterPro" id="IPR050793">
    <property type="entry name" value="CMP-NeuNAc_synthase"/>
</dbReference>
<dbReference type="OrthoDB" id="9805604at2"/>
<evidence type="ECO:0000313" key="1">
    <source>
        <dbReference type="EMBL" id="EAR60525.1"/>
    </source>
</evidence>
<reference evidence="1 2" key="1">
    <citation type="submission" date="2006-02" db="EMBL/GenBank/DDBJ databases">
        <authorList>
            <person name="Pinhassi J."/>
            <person name="Pedros-Alio C."/>
            <person name="Ferriera S."/>
            <person name="Johnson J."/>
            <person name="Kravitz S."/>
            <person name="Halpern A."/>
            <person name="Remington K."/>
            <person name="Beeson K."/>
            <person name="Tran B."/>
            <person name="Rogers Y.-H."/>
            <person name="Friedman R."/>
            <person name="Venter J.C."/>
        </authorList>
    </citation>
    <scope>NUCLEOTIDE SEQUENCE [LARGE SCALE GENOMIC DNA]</scope>
    <source>
        <strain evidence="1 2">MED92</strain>
    </source>
</reference>
<dbReference type="Proteomes" id="UP000002171">
    <property type="component" value="Unassembled WGS sequence"/>
</dbReference>
<dbReference type="Gene3D" id="3.90.550.10">
    <property type="entry name" value="Spore Coat Polysaccharide Biosynthesis Protein SpsA, Chain A"/>
    <property type="match status" value="1"/>
</dbReference>
<dbReference type="InterPro" id="IPR003329">
    <property type="entry name" value="Cytidylyl_trans"/>
</dbReference>
<dbReference type="Pfam" id="PF02348">
    <property type="entry name" value="CTP_transf_3"/>
    <property type="match status" value="1"/>
</dbReference>
<evidence type="ECO:0000313" key="2">
    <source>
        <dbReference type="Proteomes" id="UP000002171"/>
    </source>
</evidence>
<name>A0A7U8C2Y7_NEPCE</name>
<dbReference type="InterPro" id="IPR029044">
    <property type="entry name" value="Nucleotide-diphossugar_trans"/>
</dbReference>
<gene>
    <name evidence="1" type="ORF">MED92_16715</name>
</gene>
<proteinExistence type="predicted"/>
<accession>A0A7U8C2Y7</accession>
<dbReference type="EMBL" id="AAOW01000016">
    <property type="protein sequence ID" value="EAR60525.1"/>
    <property type="molecule type" value="Genomic_DNA"/>
</dbReference>
<organism evidence="1 2">
    <name type="scientific">Neptuniibacter caesariensis</name>
    <dbReference type="NCBI Taxonomy" id="207954"/>
    <lineage>
        <taxon>Bacteria</taxon>
        <taxon>Pseudomonadati</taxon>
        <taxon>Pseudomonadota</taxon>
        <taxon>Gammaproteobacteria</taxon>
        <taxon>Oceanospirillales</taxon>
        <taxon>Oceanospirillaceae</taxon>
        <taxon>Neptuniibacter</taxon>
    </lineage>
</organism>
<dbReference type="GO" id="GO:0008781">
    <property type="term" value="F:N-acylneuraminate cytidylyltransferase activity"/>
    <property type="evidence" value="ECO:0007669"/>
    <property type="project" value="TreeGrafter"/>
</dbReference>
<sequence>MILAVTLARGGSKSIPKKNIALINGKPLLCYTIDAARKSRKIDKHIINTDCAEIAAVAEEYGAEVQFGRPEELSTDSAPSGATLEYVVRRYEEENNVEVDTVVELMATNPLKNEVDIDCCIEMLQEKKADSVIAMGCLYDHHPSRIKYLDENGVIRDFYPEVPESRRQDLTPKAFIRAGSIYVMTTQQLQTGLRYGGDKSFGYILPDERFLNIDEPRDLLVAQELIKG</sequence>
<dbReference type="CDD" id="cd02513">
    <property type="entry name" value="CMP-NeuAc_Synthase"/>
    <property type="match status" value="1"/>
</dbReference>
<dbReference type="PANTHER" id="PTHR21485:SF3">
    <property type="entry name" value="N-ACYLNEURAMINATE CYTIDYLYLTRANSFERASE"/>
    <property type="match status" value="1"/>
</dbReference>
<dbReference type="SUPFAM" id="SSF53448">
    <property type="entry name" value="Nucleotide-diphospho-sugar transferases"/>
    <property type="match status" value="1"/>
</dbReference>
<keyword evidence="2" id="KW-1185">Reference proteome</keyword>
<dbReference type="AlphaFoldDB" id="A0A7U8C2Y7"/>
<protein>
    <submittedName>
        <fullName evidence="1">CMP-N-acetylneuraminic acid synthetase</fullName>
    </submittedName>
</protein>
<dbReference type="PANTHER" id="PTHR21485">
    <property type="entry name" value="HAD SUPERFAMILY MEMBERS CMAS AND KDSC"/>
    <property type="match status" value="1"/>
</dbReference>
<dbReference type="RefSeq" id="WP_007021008.1">
    <property type="nucleotide sequence ID" value="NZ_CH724125.1"/>
</dbReference>